<feature type="compositionally biased region" description="Basic and acidic residues" evidence="1">
    <location>
        <begin position="15"/>
        <end position="28"/>
    </location>
</feature>
<feature type="compositionally biased region" description="Basic residues" evidence="1">
    <location>
        <begin position="1"/>
        <end position="14"/>
    </location>
</feature>
<gene>
    <name evidence="3" type="ORF">DJ019_17520</name>
</gene>
<feature type="region of interest" description="Disordered" evidence="1">
    <location>
        <begin position="1"/>
        <end position="134"/>
    </location>
</feature>
<organism evidence="3 4">
    <name type="scientific">Phenylobacterium kunshanense</name>
    <dbReference type="NCBI Taxonomy" id="1445034"/>
    <lineage>
        <taxon>Bacteria</taxon>
        <taxon>Pseudomonadati</taxon>
        <taxon>Pseudomonadota</taxon>
        <taxon>Alphaproteobacteria</taxon>
        <taxon>Caulobacterales</taxon>
        <taxon>Caulobacteraceae</taxon>
        <taxon>Phenylobacterium</taxon>
    </lineage>
</organism>
<sequence length="448" mass="48246">MARHRRPRLPHRRRDRADRARQGPDPAERPQCLAAGPGVDRRIRDRAPSERRRGRLLRRPGRGRAARGPRPGPVQRPRGAPRPDRGRRGGAPRPPWRGGSGRAGRRPRPAPDLVGQALPLQGPRPFPGRRLPPGGAGLTRGLVAVTGATGFLGRHLVRALADDGWAVRVLARRDPIDALWQDVAPQVVVGGLEDPAALARLCAGADVVVHAAGLVKARSRADFDAVNVAGSVRVAEAARDAAHVLLVSSLTAREPALSHYSASKHAGERAMSNALGDRLTIVRPCAIYGPGDRELLPVFQAAARVPVLPILDPDARICMIHVEDAARQTAALAAAPPPRRTVALSDSRPEGYGWRELMTEAARACGRSPRFAPVPKALIHTLGITNDFTALLGSTPMLTSAKARELLHPDWAISPEERMETAAPVKFDLSSGFSSTVAWYRNAAWMKH</sequence>
<feature type="compositionally biased region" description="Low complexity" evidence="1">
    <location>
        <begin position="118"/>
        <end position="133"/>
    </location>
</feature>
<dbReference type="InterPro" id="IPR051207">
    <property type="entry name" value="ComplexI_NDUFA9_subunit"/>
</dbReference>
<dbReference type="SUPFAM" id="SSF51735">
    <property type="entry name" value="NAD(P)-binding Rossmann-fold domains"/>
    <property type="match status" value="1"/>
</dbReference>
<feature type="compositionally biased region" description="Basic and acidic residues" evidence="1">
    <location>
        <begin position="39"/>
        <end position="51"/>
    </location>
</feature>
<proteinExistence type="predicted"/>
<dbReference type="PANTHER" id="PTHR12126">
    <property type="entry name" value="NADH-UBIQUINONE OXIDOREDUCTASE 39 KDA SUBUNIT-RELATED"/>
    <property type="match status" value="1"/>
</dbReference>
<evidence type="ECO:0000259" key="2">
    <source>
        <dbReference type="Pfam" id="PF01370"/>
    </source>
</evidence>
<name>A0A328B6X8_9CAUL</name>
<keyword evidence="4" id="KW-1185">Reference proteome</keyword>
<feature type="compositionally biased region" description="Basic residues" evidence="1">
    <location>
        <begin position="52"/>
        <end position="67"/>
    </location>
</feature>
<dbReference type="InterPro" id="IPR001509">
    <property type="entry name" value="Epimerase_deHydtase"/>
</dbReference>
<feature type="compositionally biased region" description="Low complexity" evidence="1">
    <location>
        <begin position="68"/>
        <end position="78"/>
    </location>
</feature>
<accession>A0A328B6X8</accession>
<evidence type="ECO:0000256" key="1">
    <source>
        <dbReference type="SAM" id="MobiDB-lite"/>
    </source>
</evidence>
<dbReference type="GO" id="GO:0044877">
    <property type="term" value="F:protein-containing complex binding"/>
    <property type="evidence" value="ECO:0007669"/>
    <property type="project" value="TreeGrafter"/>
</dbReference>
<dbReference type="AlphaFoldDB" id="A0A328B6X8"/>
<dbReference type="Proteomes" id="UP000249524">
    <property type="component" value="Unassembled WGS sequence"/>
</dbReference>
<dbReference type="Gene3D" id="3.40.50.720">
    <property type="entry name" value="NAD(P)-binding Rossmann-like Domain"/>
    <property type="match status" value="1"/>
</dbReference>
<evidence type="ECO:0000313" key="4">
    <source>
        <dbReference type="Proteomes" id="UP000249524"/>
    </source>
</evidence>
<dbReference type="EMBL" id="QFYS01000009">
    <property type="protein sequence ID" value="RAK63150.1"/>
    <property type="molecule type" value="Genomic_DNA"/>
</dbReference>
<comment type="caution">
    <text evidence="3">The sequence shown here is derived from an EMBL/GenBank/DDBJ whole genome shotgun (WGS) entry which is preliminary data.</text>
</comment>
<protein>
    <submittedName>
        <fullName evidence="3">NAD(P)-dependent oxidoreductase</fullName>
    </submittedName>
</protein>
<dbReference type="OrthoDB" id="9814124at2"/>
<evidence type="ECO:0000313" key="3">
    <source>
        <dbReference type="EMBL" id="RAK63150.1"/>
    </source>
</evidence>
<dbReference type="InterPro" id="IPR036291">
    <property type="entry name" value="NAD(P)-bd_dom_sf"/>
</dbReference>
<dbReference type="PANTHER" id="PTHR12126:SF11">
    <property type="entry name" value="NADH DEHYDROGENASE [UBIQUINONE] 1 ALPHA SUBCOMPLEX SUBUNIT 9, MITOCHONDRIAL"/>
    <property type="match status" value="1"/>
</dbReference>
<dbReference type="Pfam" id="PF01370">
    <property type="entry name" value="Epimerase"/>
    <property type="match status" value="1"/>
</dbReference>
<reference evidence="3 4" key="1">
    <citation type="submission" date="2018-05" db="EMBL/GenBank/DDBJ databases">
        <authorList>
            <person name="Lanie J.A."/>
            <person name="Ng W.-L."/>
            <person name="Kazmierczak K.M."/>
            <person name="Andrzejewski T.M."/>
            <person name="Davidsen T.M."/>
            <person name="Wayne K.J."/>
            <person name="Tettelin H."/>
            <person name="Glass J.I."/>
            <person name="Rusch D."/>
            <person name="Podicherti R."/>
            <person name="Tsui H.-C.T."/>
            <person name="Winkler M.E."/>
        </authorList>
    </citation>
    <scope>NUCLEOTIDE SEQUENCE [LARGE SCALE GENOMIC DNA]</scope>
    <source>
        <strain evidence="3 4">BUT-10</strain>
    </source>
</reference>
<feature type="domain" description="NAD-dependent epimerase/dehydratase" evidence="2">
    <location>
        <begin position="143"/>
        <end position="335"/>
    </location>
</feature>